<gene>
    <name evidence="2" type="ORF">Hamer_G025367</name>
</gene>
<feature type="region of interest" description="Disordered" evidence="1">
    <location>
        <begin position="109"/>
        <end position="133"/>
    </location>
</feature>
<evidence type="ECO:0000313" key="3">
    <source>
        <dbReference type="Proteomes" id="UP000747542"/>
    </source>
</evidence>
<reference evidence="2" key="1">
    <citation type="journal article" date="2021" name="Sci. Adv.">
        <title>The American lobster genome reveals insights on longevity, neural, and immune adaptations.</title>
        <authorList>
            <person name="Polinski J.M."/>
            <person name="Zimin A.V."/>
            <person name="Clark K.F."/>
            <person name="Kohn A.B."/>
            <person name="Sadowski N."/>
            <person name="Timp W."/>
            <person name="Ptitsyn A."/>
            <person name="Khanna P."/>
            <person name="Romanova D.Y."/>
            <person name="Williams P."/>
            <person name="Greenwood S.J."/>
            <person name="Moroz L.L."/>
            <person name="Walt D.R."/>
            <person name="Bodnar A.G."/>
        </authorList>
    </citation>
    <scope>NUCLEOTIDE SEQUENCE</scope>
    <source>
        <strain evidence="2">GMGI-L3</strain>
    </source>
</reference>
<accession>A0A8J5NA61</accession>
<dbReference type="Proteomes" id="UP000747542">
    <property type="component" value="Unassembled WGS sequence"/>
</dbReference>
<name>A0A8J5NA61_HOMAM</name>
<dbReference type="EMBL" id="JAHLQT010002766">
    <property type="protein sequence ID" value="KAG7176766.1"/>
    <property type="molecule type" value="Genomic_DNA"/>
</dbReference>
<dbReference type="AlphaFoldDB" id="A0A8J5NA61"/>
<comment type="caution">
    <text evidence="2">The sequence shown here is derived from an EMBL/GenBank/DDBJ whole genome shotgun (WGS) entry which is preliminary data.</text>
</comment>
<evidence type="ECO:0000313" key="2">
    <source>
        <dbReference type="EMBL" id="KAG7176766.1"/>
    </source>
</evidence>
<organism evidence="2 3">
    <name type="scientific">Homarus americanus</name>
    <name type="common">American lobster</name>
    <dbReference type="NCBI Taxonomy" id="6706"/>
    <lineage>
        <taxon>Eukaryota</taxon>
        <taxon>Metazoa</taxon>
        <taxon>Ecdysozoa</taxon>
        <taxon>Arthropoda</taxon>
        <taxon>Crustacea</taxon>
        <taxon>Multicrustacea</taxon>
        <taxon>Malacostraca</taxon>
        <taxon>Eumalacostraca</taxon>
        <taxon>Eucarida</taxon>
        <taxon>Decapoda</taxon>
        <taxon>Pleocyemata</taxon>
        <taxon>Astacidea</taxon>
        <taxon>Nephropoidea</taxon>
        <taxon>Nephropidae</taxon>
        <taxon>Homarus</taxon>
    </lineage>
</organism>
<protein>
    <submittedName>
        <fullName evidence="2">Uncharacterized protein</fullName>
    </submittedName>
</protein>
<evidence type="ECO:0000256" key="1">
    <source>
        <dbReference type="SAM" id="MobiDB-lite"/>
    </source>
</evidence>
<sequence>MGLRGWKVRLEQVWAGVVRLEQVWAGVVRLEQEGNKACVCVRWSGRGRRGVWAGGGCSGCPPAGPGMRLGKSYCLNGEVQQDPASPPAYEGADTTTYCAALQHSVSTTSSRPAYGRGVPSWSDGRGRGSGTTPNVAGGWCGEAAETGLGPLDPLLPPLPPELEEHLRTCRCSCDHMGYGNYQEGASPHHASVSTT</sequence>
<proteinExistence type="predicted"/>
<keyword evidence="3" id="KW-1185">Reference proteome</keyword>